<dbReference type="PROSITE" id="PS50176">
    <property type="entry name" value="ARM_REPEAT"/>
    <property type="match status" value="3"/>
</dbReference>
<keyword evidence="4" id="KW-0597">Phosphoprotein</keyword>
<feature type="region of interest" description="Disordered" evidence="11">
    <location>
        <begin position="38"/>
        <end position="136"/>
    </location>
</feature>
<dbReference type="InterPro" id="IPR016024">
    <property type="entry name" value="ARM-type_fold"/>
</dbReference>
<evidence type="ECO:0000256" key="4">
    <source>
        <dbReference type="ARBA" id="ARBA00022553"/>
    </source>
</evidence>
<reference evidence="12 13" key="1">
    <citation type="submission" date="2019-07" db="EMBL/GenBank/DDBJ databases">
        <title>Chromosome genome assembly for large yellow croaker.</title>
        <authorList>
            <person name="Xiao S."/>
        </authorList>
    </citation>
    <scope>NUCLEOTIDE SEQUENCE [LARGE SCALE GENOMIC DNA]</scope>
    <source>
        <strain evidence="12">JMULYC20181020</strain>
        <tissue evidence="12">Muscle</tissue>
    </source>
</reference>
<feature type="region of interest" description="Disordered" evidence="11">
    <location>
        <begin position="1035"/>
        <end position="1065"/>
    </location>
</feature>
<dbReference type="SMART" id="SM00185">
    <property type="entry name" value="ARM"/>
    <property type="match status" value="8"/>
</dbReference>
<dbReference type="GO" id="GO:0005737">
    <property type="term" value="C:cytoplasm"/>
    <property type="evidence" value="ECO:0007669"/>
    <property type="project" value="TreeGrafter"/>
</dbReference>
<dbReference type="PANTHER" id="PTHR10372">
    <property type="entry name" value="PLAKOPHILLIN-RELATED"/>
    <property type="match status" value="1"/>
</dbReference>
<dbReference type="PANTHER" id="PTHR10372:SF8">
    <property type="entry name" value="PLAKOPHILIN-4"/>
    <property type="match status" value="1"/>
</dbReference>
<evidence type="ECO:0000256" key="1">
    <source>
        <dbReference type="ARBA" id="ARBA00004282"/>
    </source>
</evidence>
<comment type="caution">
    <text evidence="12">The sequence shown here is derived from an EMBL/GenBank/DDBJ whole genome shotgun (WGS) entry which is preliminary data.</text>
</comment>
<feature type="region of interest" description="Disordered" evidence="11">
    <location>
        <begin position="333"/>
        <end position="369"/>
    </location>
</feature>
<feature type="compositionally biased region" description="Polar residues" evidence="11">
    <location>
        <begin position="94"/>
        <end position="104"/>
    </location>
</feature>
<feature type="coiled-coil region" evidence="10">
    <location>
        <begin position="7"/>
        <end position="34"/>
    </location>
</feature>
<dbReference type="FunFam" id="1.25.10.10:FF:000008">
    <property type="entry name" value="plakophilin-4 isoform X1"/>
    <property type="match status" value="1"/>
</dbReference>
<feature type="compositionally biased region" description="Polar residues" evidence="11">
    <location>
        <begin position="285"/>
        <end position="296"/>
    </location>
</feature>
<evidence type="ECO:0000256" key="7">
    <source>
        <dbReference type="ARBA" id="ARBA00022949"/>
    </source>
</evidence>
<comment type="subcellular location">
    <subcellularLocation>
        <location evidence="1">Cell junction</location>
    </subcellularLocation>
</comment>
<dbReference type="GO" id="GO:0005886">
    <property type="term" value="C:plasma membrane"/>
    <property type="evidence" value="ECO:0007669"/>
    <property type="project" value="TreeGrafter"/>
</dbReference>
<name>A0A6G0J748_LARCR</name>
<feature type="repeat" description="ARM" evidence="9">
    <location>
        <begin position="827"/>
        <end position="864"/>
    </location>
</feature>
<feature type="repeat" description="ARM" evidence="9">
    <location>
        <begin position="569"/>
        <end position="612"/>
    </location>
</feature>
<feature type="compositionally biased region" description="Low complexity" evidence="11">
    <location>
        <begin position="45"/>
        <end position="62"/>
    </location>
</feature>
<dbReference type="SUPFAM" id="SSF48371">
    <property type="entry name" value="ARM repeat"/>
    <property type="match status" value="1"/>
</dbReference>
<dbReference type="Pfam" id="PF00514">
    <property type="entry name" value="Arm"/>
    <property type="match status" value="4"/>
</dbReference>
<organism evidence="12 13">
    <name type="scientific">Larimichthys crocea</name>
    <name type="common">Large yellow croaker</name>
    <name type="synonym">Pseudosciaena crocea</name>
    <dbReference type="NCBI Taxonomy" id="215358"/>
    <lineage>
        <taxon>Eukaryota</taxon>
        <taxon>Metazoa</taxon>
        <taxon>Chordata</taxon>
        <taxon>Craniata</taxon>
        <taxon>Vertebrata</taxon>
        <taxon>Euteleostomi</taxon>
        <taxon>Actinopterygii</taxon>
        <taxon>Neopterygii</taxon>
        <taxon>Teleostei</taxon>
        <taxon>Neoteleostei</taxon>
        <taxon>Acanthomorphata</taxon>
        <taxon>Eupercaria</taxon>
        <taxon>Sciaenidae</taxon>
        <taxon>Larimichthys</taxon>
    </lineage>
</organism>
<dbReference type="GO" id="GO:0098609">
    <property type="term" value="P:cell-cell adhesion"/>
    <property type="evidence" value="ECO:0007669"/>
    <property type="project" value="InterPro"/>
</dbReference>
<keyword evidence="13" id="KW-1185">Reference proteome</keyword>
<dbReference type="GO" id="GO:0005912">
    <property type="term" value="C:adherens junction"/>
    <property type="evidence" value="ECO:0007669"/>
    <property type="project" value="TreeGrafter"/>
</dbReference>
<evidence type="ECO:0000313" key="13">
    <source>
        <dbReference type="Proteomes" id="UP000424527"/>
    </source>
</evidence>
<evidence type="ECO:0000256" key="5">
    <source>
        <dbReference type="ARBA" id="ARBA00022737"/>
    </source>
</evidence>
<evidence type="ECO:0000256" key="8">
    <source>
        <dbReference type="ARBA" id="ARBA00023054"/>
    </source>
</evidence>
<evidence type="ECO:0000256" key="6">
    <source>
        <dbReference type="ARBA" id="ARBA00022889"/>
    </source>
</evidence>
<keyword evidence="6" id="KW-0130">Cell adhesion</keyword>
<evidence type="ECO:0000256" key="3">
    <source>
        <dbReference type="ARBA" id="ARBA00022481"/>
    </source>
</evidence>
<feature type="compositionally biased region" description="Polar residues" evidence="11">
    <location>
        <begin position="392"/>
        <end position="412"/>
    </location>
</feature>
<dbReference type="AlphaFoldDB" id="A0A6G0J748"/>
<dbReference type="Proteomes" id="UP000424527">
    <property type="component" value="Unassembled WGS sequence"/>
</dbReference>
<evidence type="ECO:0000256" key="10">
    <source>
        <dbReference type="SAM" id="Coils"/>
    </source>
</evidence>
<sequence>MEADNTANNILASVKEQELQFERLTRELEVERQIVASQLERCRLGAESPGAGSSSSSEKSLPWRTADASTSGDTKSRVTDSSQSPSYRIRTESEQVSLYSPEQSSLHERSAGNSRSSTQMNSYSDSGYQDANSGYLSSQNLGKAELRMQHSFPGAGTGTLVRNARAEGQASAQVPAVTTAVPGRAMRRVSSVPSRSHSPAYASTSSPPPCPLPSAPVPATTAAGGGGSPYSTQKNSPAALRRMGSMNSRSGSASRTTSPYQATAGSSSGRMGSPLTMVDGMNPPLTKQPSHSSSPVRASMTAVPQHYSSTLPRSMLHNTDPYGPQSYDIYERMTRPDSPHRAERGGEKRVRSSYASQHSQLGQDMRSTVSPDRHIAPIYEDRTFHGPLYRSPSHTQHGTLYRSSSGVGSLQRTPSQRSAMIYQRNNYALNTAATYADPYRSAQYRPSDPNYTRQAVVMDDGATRSPSIDSIQKDPREFAWRDPELTEVIHMLQHHFPSVQANAAAYLQHLCYGDNRVKTEVCRLGGIKHLVDLLDHKVLEVQKNSCGAVRNLVYGKSMDENKIAVRNAGGIPALLRLLRKTVDAEVRELVTGVLWNLSSCDAVKMTIIRDALTTLTNTVIIPHSGWSSSTFDDDHKLKFHSSLVLRNTTGCLRNLSSAGEEARKQMRSCEGLVDSLLYVIKACVNTSDFDSKIVENCICTLRNLSYRLELELPPSRLIGGQELDGLLGSESPTKEVDSSCWGRKKKKKKKSQQEETWDGVGPIPGFSKSPKGAEMLWHPSVVKPYLTLLAESSNPATLEGAAGSLQNLSAGNWKFAAYIRAAVRKEKGLPILVELLRMDNDRVVCSVATALRNMALDVRNKELIGKYAMRDLVNRLPGGNTTLLSDETVAAICCTLHEVTSKNMENAKALADTGGIEKLVNITKGRGDRYSMKVVKATAQVLNTLWQYRDLRTIYKKDGWNQNHFLTPVSTLERDRFKSQPTLPTSTIQMSPVNHPAASATSSPAMLGIKEHRDTIRDYQRAQSTMQFYNYQGDNSIHKNQYTGSGQPSPYYYSSPTRDEPRRTQPMYYTEEPGRRNYDTYRMYLKHPHGYDDPYLEEVITYPPAVDYSSQPHGLKSTTNYVDFYASTRRPSYRAEQYPGSPDSWV</sequence>
<feature type="compositionally biased region" description="Polar residues" evidence="11">
    <location>
        <begin position="67"/>
        <end position="86"/>
    </location>
</feature>
<feature type="compositionally biased region" description="Basic and acidic residues" evidence="11">
    <location>
        <begin position="333"/>
        <end position="350"/>
    </location>
</feature>
<feature type="compositionally biased region" description="Polar residues" evidence="11">
    <location>
        <begin position="111"/>
        <end position="136"/>
    </location>
</feature>
<feature type="repeat" description="ARM" evidence="9">
    <location>
        <begin position="525"/>
        <end position="552"/>
    </location>
</feature>
<proteinExistence type="inferred from homology"/>
<feature type="region of interest" description="Disordered" evidence="11">
    <location>
        <begin position="166"/>
        <end position="296"/>
    </location>
</feature>
<feature type="compositionally biased region" description="Low complexity" evidence="11">
    <location>
        <begin position="241"/>
        <end position="255"/>
    </location>
</feature>
<keyword evidence="8 10" id="KW-0175">Coiled coil</keyword>
<accession>A0A6G0J748</accession>
<feature type="compositionally biased region" description="Polar residues" evidence="11">
    <location>
        <begin position="256"/>
        <end position="270"/>
    </location>
</feature>
<gene>
    <name evidence="12" type="ORF">D5F01_LYC01767</name>
</gene>
<evidence type="ECO:0000256" key="9">
    <source>
        <dbReference type="PROSITE-ProRule" id="PRU00259"/>
    </source>
</evidence>
<keyword evidence="3" id="KW-0488">Methylation</keyword>
<protein>
    <submittedName>
        <fullName evidence="12">Plakophilin-4</fullName>
    </submittedName>
</protein>
<feature type="region of interest" description="Disordered" evidence="11">
    <location>
        <begin position="386"/>
        <end position="412"/>
    </location>
</feature>
<dbReference type="Gene3D" id="1.25.10.10">
    <property type="entry name" value="Leucine-rich Repeat Variant"/>
    <property type="match status" value="1"/>
</dbReference>
<evidence type="ECO:0000313" key="12">
    <source>
        <dbReference type="EMBL" id="KAE8299373.1"/>
    </source>
</evidence>
<evidence type="ECO:0000256" key="2">
    <source>
        <dbReference type="ARBA" id="ARBA00005462"/>
    </source>
</evidence>
<keyword evidence="7" id="KW-0965">Cell junction</keyword>
<dbReference type="EMBL" id="REGW02000002">
    <property type="protein sequence ID" value="KAE8299373.1"/>
    <property type="molecule type" value="Genomic_DNA"/>
</dbReference>
<dbReference type="GO" id="GO:0005634">
    <property type="term" value="C:nucleus"/>
    <property type="evidence" value="ECO:0007669"/>
    <property type="project" value="TreeGrafter"/>
</dbReference>
<dbReference type="InterPro" id="IPR028435">
    <property type="entry name" value="Plakophilin/d_Catenin"/>
</dbReference>
<feature type="region of interest" description="Disordered" evidence="11">
    <location>
        <begin position="982"/>
        <end position="1002"/>
    </location>
</feature>
<keyword evidence="5" id="KW-0677">Repeat</keyword>
<feature type="compositionally biased region" description="Polar residues" evidence="11">
    <location>
        <begin position="353"/>
        <end position="369"/>
    </location>
</feature>
<feature type="region of interest" description="Disordered" evidence="11">
    <location>
        <begin position="728"/>
        <end position="763"/>
    </location>
</feature>
<feature type="compositionally biased region" description="Pro residues" evidence="11">
    <location>
        <begin position="206"/>
        <end position="216"/>
    </location>
</feature>
<feature type="compositionally biased region" description="Polar residues" evidence="11">
    <location>
        <begin position="1035"/>
        <end position="1047"/>
    </location>
</feature>
<feature type="compositionally biased region" description="Low complexity" evidence="11">
    <location>
        <begin position="188"/>
        <end position="205"/>
    </location>
</feature>
<dbReference type="InterPro" id="IPR011989">
    <property type="entry name" value="ARM-like"/>
</dbReference>
<feature type="compositionally biased region" description="Polar residues" evidence="11">
    <location>
        <begin position="982"/>
        <end position="992"/>
    </location>
</feature>
<comment type="similarity">
    <text evidence="2">Belongs to the beta-catenin family.</text>
</comment>
<evidence type="ECO:0000256" key="11">
    <source>
        <dbReference type="SAM" id="MobiDB-lite"/>
    </source>
</evidence>
<dbReference type="InterPro" id="IPR000225">
    <property type="entry name" value="Armadillo"/>
</dbReference>